<dbReference type="OrthoDB" id="2397486at2759"/>
<feature type="compositionally biased region" description="Polar residues" evidence="1">
    <location>
        <begin position="512"/>
        <end position="524"/>
    </location>
</feature>
<accession>A0A9P5VFM7</accession>
<protein>
    <recommendedName>
        <fullName evidence="2">F-box domain-containing protein</fullName>
    </recommendedName>
</protein>
<dbReference type="CDD" id="cd09917">
    <property type="entry name" value="F-box_SF"/>
    <property type="match status" value="1"/>
</dbReference>
<dbReference type="Proteomes" id="UP000748756">
    <property type="component" value="Unassembled WGS sequence"/>
</dbReference>
<dbReference type="AlphaFoldDB" id="A0A9P5VFM7"/>
<organism evidence="3 4">
    <name type="scientific">Linnemannia schmuckeri</name>
    <dbReference type="NCBI Taxonomy" id="64567"/>
    <lineage>
        <taxon>Eukaryota</taxon>
        <taxon>Fungi</taxon>
        <taxon>Fungi incertae sedis</taxon>
        <taxon>Mucoromycota</taxon>
        <taxon>Mortierellomycotina</taxon>
        <taxon>Mortierellomycetes</taxon>
        <taxon>Mortierellales</taxon>
        <taxon>Mortierellaceae</taxon>
        <taxon>Linnemannia</taxon>
    </lineage>
</organism>
<reference evidence="3" key="1">
    <citation type="journal article" date="2020" name="Fungal Divers.">
        <title>Resolving the Mortierellaceae phylogeny through synthesis of multi-gene phylogenetics and phylogenomics.</title>
        <authorList>
            <person name="Vandepol N."/>
            <person name="Liber J."/>
            <person name="Desiro A."/>
            <person name="Na H."/>
            <person name="Kennedy M."/>
            <person name="Barry K."/>
            <person name="Grigoriev I.V."/>
            <person name="Miller A.N."/>
            <person name="O'Donnell K."/>
            <person name="Stajich J.E."/>
            <person name="Bonito G."/>
        </authorList>
    </citation>
    <scope>NUCLEOTIDE SEQUENCE</scope>
    <source>
        <strain evidence="3">NRRL 6426</strain>
    </source>
</reference>
<dbReference type="Pfam" id="PF12937">
    <property type="entry name" value="F-box-like"/>
    <property type="match status" value="1"/>
</dbReference>
<evidence type="ECO:0000256" key="1">
    <source>
        <dbReference type="SAM" id="MobiDB-lite"/>
    </source>
</evidence>
<dbReference type="InterPro" id="IPR001810">
    <property type="entry name" value="F-box_dom"/>
</dbReference>
<dbReference type="Gene3D" id="1.20.1280.50">
    <property type="match status" value="1"/>
</dbReference>
<feature type="region of interest" description="Disordered" evidence="1">
    <location>
        <begin position="181"/>
        <end position="201"/>
    </location>
</feature>
<feature type="compositionally biased region" description="Basic and acidic residues" evidence="1">
    <location>
        <begin position="182"/>
        <end position="200"/>
    </location>
</feature>
<proteinExistence type="predicted"/>
<dbReference type="PROSITE" id="PS50181">
    <property type="entry name" value="FBOX"/>
    <property type="match status" value="1"/>
</dbReference>
<feature type="region of interest" description="Disordered" evidence="1">
    <location>
        <begin position="506"/>
        <end position="529"/>
    </location>
</feature>
<keyword evidence="4" id="KW-1185">Reference proteome</keyword>
<comment type="caution">
    <text evidence="3">The sequence shown here is derived from an EMBL/GenBank/DDBJ whole genome shotgun (WGS) entry which is preliminary data.</text>
</comment>
<evidence type="ECO:0000259" key="2">
    <source>
        <dbReference type="PROSITE" id="PS50181"/>
    </source>
</evidence>
<name>A0A9P5VFM7_9FUNG</name>
<evidence type="ECO:0000313" key="3">
    <source>
        <dbReference type="EMBL" id="KAF9156684.1"/>
    </source>
</evidence>
<dbReference type="InterPro" id="IPR036047">
    <property type="entry name" value="F-box-like_dom_sf"/>
</dbReference>
<feature type="domain" description="F-box" evidence="2">
    <location>
        <begin position="75"/>
        <end position="126"/>
    </location>
</feature>
<dbReference type="SUPFAM" id="SSF81383">
    <property type="entry name" value="F-box domain"/>
    <property type="match status" value="1"/>
</dbReference>
<sequence>MPYSSPYFRLRGRSNNNQLNILNSQPLQSDYNRIYSRDSKIYANCDYDSDNQDHCESEEDLDGYERMIVQPLFDSPALPELPVEILELVCTHLSQTTLRHSVNQVCKKWHEVSNRFLRRAGIWKPVKGAQELLLKKWPRINTLELWFNGDHDFGRNPFYVTTKTAFWDAFVTAITESSIADKQGEAQRNDNSHISNDGDSHPMAPSCLLHTIRHLEVRGLYMNYSEVAPDLRGHLQFIKSLTITTLWDSDSTPLFTILADFPTLKSFNFNVQYRKEARLTHGDDEDDIDEAVVAVDDLSNMFLERYQLQQFFIHGMRTHLRVLQRLLITCPDLRVFHVKNLNVDTTSGQEGSDDDEEEEEEHRVLCQRLIDLAAKYCPKLERYIFRQFNRNTDEDDLRGISRNIPDQRMYSMGLYSISSHGQDILAVRDLFAKITILEIESSTGVWDTDRSDRLNMILCLTPNLLHLLGSDADLHTSSLWKLPPPVVLTKKLVFATVGDRKRYERKERRWARQQTLTGPRSSDPTAVDTPTFDSSIPVTWQLYNLKTLELHLTIYSRVVDFTDYISRYRLFRNLVIFNLGIPALKVGQRMTFANTRAGAAAAAAAAAAASSDDEPQPGQPLRYPNELLALRPLRCLEECILHANDVPGMIVATNFNFLKRRKDFQTISFLPAGKNRKRRETRKNKKSVLKMTATYDDEVDKDDESEEEEKEEGKKNETFWPKLTTFCVFSLGISPSTETSKFKERLERIRPGVIFRFQSRSSLF</sequence>
<dbReference type="EMBL" id="JAAAUQ010000016">
    <property type="protein sequence ID" value="KAF9156684.1"/>
    <property type="molecule type" value="Genomic_DNA"/>
</dbReference>
<evidence type="ECO:0000313" key="4">
    <source>
        <dbReference type="Proteomes" id="UP000748756"/>
    </source>
</evidence>
<gene>
    <name evidence="3" type="ORF">BG015_002888</name>
</gene>